<dbReference type="InterPro" id="IPR006913">
    <property type="entry name" value="CENP-V/GFA"/>
</dbReference>
<evidence type="ECO:0000313" key="6">
    <source>
        <dbReference type="Proteomes" id="UP001272097"/>
    </source>
</evidence>
<keyword evidence="3" id="KW-0862">Zinc</keyword>
<evidence type="ECO:0000256" key="3">
    <source>
        <dbReference type="ARBA" id="ARBA00022833"/>
    </source>
</evidence>
<keyword evidence="2" id="KW-0479">Metal-binding</keyword>
<accession>A0ABU4X5Q0</accession>
<dbReference type="InterPro" id="IPR011057">
    <property type="entry name" value="Mss4-like_sf"/>
</dbReference>
<comment type="similarity">
    <text evidence="1">Belongs to the Gfa family.</text>
</comment>
<evidence type="ECO:0000313" key="5">
    <source>
        <dbReference type="EMBL" id="MDX8442462.1"/>
    </source>
</evidence>
<gene>
    <name evidence="5" type="ORF">RFM51_23035</name>
</gene>
<evidence type="ECO:0000256" key="1">
    <source>
        <dbReference type="ARBA" id="ARBA00005495"/>
    </source>
</evidence>
<sequence length="82" mass="9055">MLPQAATRCGREFCRRPFDVAFACQAPSFAKRGFCKTCGAVLFWKPHQDAYVSVLAGSFDEPTGLQGQSHIFVGDKGDYYSI</sequence>
<organism evidence="5 6">
    <name type="scientific">Mesorhizobium australafricanum</name>
    <dbReference type="NCBI Taxonomy" id="3072311"/>
    <lineage>
        <taxon>Bacteria</taxon>
        <taxon>Pseudomonadati</taxon>
        <taxon>Pseudomonadota</taxon>
        <taxon>Alphaproteobacteria</taxon>
        <taxon>Hyphomicrobiales</taxon>
        <taxon>Phyllobacteriaceae</taxon>
        <taxon>Mesorhizobium</taxon>
    </lineage>
</organism>
<dbReference type="RefSeq" id="WP_320216486.1">
    <property type="nucleotide sequence ID" value="NZ_JAVIIS010000039.1"/>
</dbReference>
<dbReference type="Pfam" id="PF04828">
    <property type="entry name" value="GFA"/>
    <property type="match status" value="1"/>
</dbReference>
<dbReference type="Proteomes" id="UP001272097">
    <property type="component" value="Unassembled WGS sequence"/>
</dbReference>
<reference evidence="5 6" key="1">
    <citation type="submission" date="2023-08" db="EMBL/GenBank/DDBJ databases">
        <title>Implementing the SeqCode for naming new Mesorhizobium species isolated from Vachellia karroo root nodules.</title>
        <authorList>
            <person name="Van Lill M."/>
        </authorList>
    </citation>
    <scope>NUCLEOTIDE SEQUENCE [LARGE SCALE GENOMIC DNA]</scope>
    <source>
        <strain evidence="5 6">VK3E</strain>
    </source>
</reference>
<protein>
    <submittedName>
        <fullName evidence="5">GFA family protein</fullName>
    </submittedName>
</protein>
<dbReference type="EMBL" id="JAVIIS010000039">
    <property type="protein sequence ID" value="MDX8442462.1"/>
    <property type="molecule type" value="Genomic_DNA"/>
</dbReference>
<dbReference type="SUPFAM" id="SSF51316">
    <property type="entry name" value="Mss4-like"/>
    <property type="match status" value="1"/>
</dbReference>
<comment type="caution">
    <text evidence="5">The sequence shown here is derived from an EMBL/GenBank/DDBJ whole genome shotgun (WGS) entry which is preliminary data.</text>
</comment>
<feature type="domain" description="CENP-V/GFA" evidence="4">
    <location>
        <begin position="30"/>
        <end position="74"/>
    </location>
</feature>
<proteinExistence type="inferred from homology"/>
<evidence type="ECO:0000259" key="4">
    <source>
        <dbReference type="Pfam" id="PF04828"/>
    </source>
</evidence>
<keyword evidence="6" id="KW-1185">Reference proteome</keyword>
<dbReference type="Gene3D" id="3.90.1590.10">
    <property type="entry name" value="glutathione-dependent formaldehyde- activating enzyme (gfa)"/>
    <property type="match status" value="1"/>
</dbReference>
<name>A0ABU4X5Q0_9HYPH</name>
<evidence type="ECO:0000256" key="2">
    <source>
        <dbReference type="ARBA" id="ARBA00022723"/>
    </source>
</evidence>